<proteinExistence type="predicted"/>
<dbReference type="EMBL" id="WNXC01000002">
    <property type="protein sequence ID" value="MBB2148941.1"/>
    <property type="molecule type" value="Genomic_DNA"/>
</dbReference>
<reference evidence="1 2" key="1">
    <citation type="submission" date="2019-11" db="EMBL/GenBank/DDBJ databases">
        <title>Description of Pedobacter sp. LMG 31462T.</title>
        <authorList>
            <person name="Carlier A."/>
            <person name="Qi S."/>
            <person name="Vandamme P."/>
        </authorList>
    </citation>
    <scope>NUCLEOTIDE SEQUENCE [LARGE SCALE GENOMIC DNA]</scope>
    <source>
        <strain evidence="1 2">LMG 31462</strain>
    </source>
</reference>
<protein>
    <submittedName>
        <fullName evidence="1">Uncharacterized protein</fullName>
    </submittedName>
</protein>
<organism evidence="1 2">
    <name type="scientific">Pedobacter gandavensis</name>
    <dbReference type="NCBI Taxonomy" id="2679963"/>
    <lineage>
        <taxon>Bacteria</taxon>
        <taxon>Pseudomonadati</taxon>
        <taxon>Bacteroidota</taxon>
        <taxon>Sphingobacteriia</taxon>
        <taxon>Sphingobacteriales</taxon>
        <taxon>Sphingobacteriaceae</taxon>
        <taxon>Pedobacter</taxon>
    </lineage>
</organism>
<dbReference type="Proteomes" id="UP000636110">
    <property type="component" value="Unassembled WGS sequence"/>
</dbReference>
<accession>A0ABR6EUK9</accession>
<dbReference type="RefSeq" id="WP_182955712.1">
    <property type="nucleotide sequence ID" value="NZ_WNXC01000002.1"/>
</dbReference>
<gene>
    <name evidence="1" type="ORF">GM920_08445</name>
</gene>
<sequence>MKITTVKNPATNGQLNNIAKDAIRPSISNNSAIVPSTKFEDTKTDVANGNVQNSPAVAVAELKKEMPENLENSTQVTTPESTKKEIKEELQVHKPALSLEETLLLIKDLADKSAHRETYTGYIEDLEKFVISQDDDDMLKKGAPSFKGCELTIRDSHGNRFETNSASVIFGTVEFMKVRFNERLAEVEAEIVIPV</sequence>
<name>A0ABR6EUK9_9SPHI</name>
<keyword evidence="2" id="KW-1185">Reference proteome</keyword>
<evidence type="ECO:0000313" key="1">
    <source>
        <dbReference type="EMBL" id="MBB2148941.1"/>
    </source>
</evidence>
<evidence type="ECO:0000313" key="2">
    <source>
        <dbReference type="Proteomes" id="UP000636110"/>
    </source>
</evidence>
<comment type="caution">
    <text evidence="1">The sequence shown here is derived from an EMBL/GenBank/DDBJ whole genome shotgun (WGS) entry which is preliminary data.</text>
</comment>